<organism evidence="1 2">
    <name type="scientific">Candidatus Mediterraneibacter stercorigallinarum</name>
    <dbReference type="NCBI Taxonomy" id="2838686"/>
    <lineage>
        <taxon>Bacteria</taxon>
        <taxon>Bacillati</taxon>
        <taxon>Bacillota</taxon>
        <taxon>Clostridia</taxon>
        <taxon>Lachnospirales</taxon>
        <taxon>Lachnospiraceae</taxon>
        <taxon>Mediterraneibacter</taxon>
    </lineage>
</organism>
<name>A0A9D2DC20_9FIRM</name>
<evidence type="ECO:0000313" key="2">
    <source>
        <dbReference type="Proteomes" id="UP000824017"/>
    </source>
</evidence>
<gene>
    <name evidence="1" type="ORF">H9817_10145</name>
</gene>
<sequence length="79" mass="9645">MEVMDEDRIFRIRRNLSDAGCSASQIVQFLELEEQRKRQEQYQMLSRQRALLLKELHQDQFRIDCLDYMVFTMQKEDAE</sequence>
<proteinExistence type="predicted"/>
<protein>
    <submittedName>
        <fullName evidence="1">Uncharacterized protein</fullName>
    </submittedName>
</protein>
<dbReference type="AlphaFoldDB" id="A0A9D2DC20"/>
<dbReference type="Proteomes" id="UP000824017">
    <property type="component" value="Unassembled WGS sequence"/>
</dbReference>
<reference evidence="1" key="2">
    <citation type="submission" date="2021-04" db="EMBL/GenBank/DDBJ databases">
        <authorList>
            <person name="Gilroy R."/>
        </authorList>
    </citation>
    <scope>NUCLEOTIDE SEQUENCE</scope>
    <source>
        <strain evidence="1">ChiGjej1B1-13045</strain>
    </source>
</reference>
<dbReference type="EMBL" id="DXCD01000261">
    <property type="protein sequence ID" value="HIZ14271.1"/>
    <property type="molecule type" value="Genomic_DNA"/>
</dbReference>
<evidence type="ECO:0000313" key="1">
    <source>
        <dbReference type="EMBL" id="HIZ14271.1"/>
    </source>
</evidence>
<reference evidence="1" key="1">
    <citation type="journal article" date="2021" name="PeerJ">
        <title>Extensive microbial diversity within the chicken gut microbiome revealed by metagenomics and culture.</title>
        <authorList>
            <person name="Gilroy R."/>
            <person name="Ravi A."/>
            <person name="Getino M."/>
            <person name="Pursley I."/>
            <person name="Horton D.L."/>
            <person name="Alikhan N.F."/>
            <person name="Baker D."/>
            <person name="Gharbi K."/>
            <person name="Hall N."/>
            <person name="Watson M."/>
            <person name="Adriaenssens E.M."/>
            <person name="Foster-Nyarko E."/>
            <person name="Jarju S."/>
            <person name="Secka A."/>
            <person name="Antonio M."/>
            <person name="Oren A."/>
            <person name="Chaudhuri R.R."/>
            <person name="La Ragione R."/>
            <person name="Hildebrand F."/>
            <person name="Pallen M.J."/>
        </authorList>
    </citation>
    <scope>NUCLEOTIDE SEQUENCE</scope>
    <source>
        <strain evidence="1">ChiGjej1B1-13045</strain>
    </source>
</reference>
<comment type="caution">
    <text evidence="1">The sequence shown here is derived from an EMBL/GenBank/DDBJ whole genome shotgun (WGS) entry which is preliminary data.</text>
</comment>
<accession>A0A9D2DC20</accession>